<evidence type="ECO:0000256" key="6">
    <source>
        <dbReference type="ARBA" id="ARBA00022801"/>
    </source>
</evidence>
<dbReference type="GO" id="GO:0006508">
    <property type="term" value="P:proteolysis"/>
    <property type="evidence" value="ECO:0007669"/>
    <property type="project" value="UniProtKB-KW"/>
</dbReference>
<evidence type="ECO:0000256" key="5">
    <source>
        <dbReference type="ARBA" id="ARBA00022786"/>
    </source>
</evidence>
<dbReference type="Proteomes" id="UP000187283">
    <property type="component" value="Unassembled WGS sequence"/>
</dbReference>
<comment type="catalytic activity">
    <reaction evidence="1">
        <text>Thiol-dependent hydrolysis of ester, thioester, amide, peptide and isopeptide bonds formed by the C-terminal Gly of ubiquitin (a 76-residue protein attached to proteins as an intracellular targeting signal).</text>
        <dbReference type="EC" id="3.4.19.12"/>
    </reaction>
</comment>
<evidence type="ECO:0000256" key="2">
    <source>
        <dbReference type="ARBA" id="ARBA00009085"/>
    </source>
</evidence>
<dbReference type="PROSITE" id="PS00973">
    <property type="entry name" value="USP_2"/>
    <property type="match status" value="1"/>
</dbReference>
<accession>A0A1R1XSR0</accession>
<dbReference type="Pfam" id="PF00443">
    <property type="entry name" value="UCH"/>
    <property type="match status" value="1"/>
</dbReference>
<proteinExistence type="inferred from homology"/>
<dbReference type="EC" id="3.4.19.12" evidence="3"/>
<evidence type="ECO:0000313" key="11">
    <source>
        <dbReference type="Proteomes" id="UP000187283"/>
    </source>
</evidence>
<dbReference type="InterPro" id="IPR050185">
    <property type="entry name" value="Ub_carboxyl-term_hydrolase"/>
</dbReference>
<keyword evidence="7" id="KW-0788">Thiol protease</keyword>
<dbReference type="PROSITE" id="PS50235">
    <property type="entry name" value="USP_3"/>
    <property type="match status" value="1"/>
</dbReference>
<evidence type="ECO:0000256" key="7">
    <source>
        <dbReference type="ARBA" id="ARBA00022807"/>
    </source>
</evidence>
<dbReference type="GO" id="GO:0016579">
    <property type="term" value="P:protein deubiquitination"/>
    <property type="evidence" value="ECO:0007669"/>
    <property type="project" value="InterPro"/>
</dbReference>
<keyword evidence="11" id="KW-1185">Reference proteome</keyword>
<evidence type="ECO:0000256" key="8">
    <source>
        <dbReference type="SAM" id="MobiDB-lite"/>
    </source>
</evidence>
<evidence type="ECO:0000256" key="3">
    <source>
        <dbReference type="ARBA" id="ARBA00012759"/>
    </source>
</evidence>
<dbReference type="Gene3D" id="3.90.70.10">
    <property type="entry name" value="Cysteine proteinases"/>
    <property type="match status" value="2"/>
</dbReference>
<keyword evidence="6 10" id="KW-0378">Hydrolase</keyword>
<evidence type="ECO:0000256" key="1">
    <source>
        <dbReference type="ARBA" id="ARBA00000707"/>
    </source>
</evidence>
<evidence type="ECO:0000313" key="10">
    <source>
        <dbReference type="EMBL" id="OMJ17634.1"/>
    </source>
</evidence>
<gene>
    <name evidence="10" type="ORF">AYI70_g5850</name>
</gene>
<feature type="domain" description="USP" evidence="9">
    <location>
        <begin position="316"/>
        <end position="1121"/>
    </location>
</feature>
<comment type="caution">
    <text evidence="10">The sequence shown here is derived from an EMBL/GenBank/DDBJ whole genome shotgun (WGS) entry which is preliminary data.</text>
</comment>
<evidence type="ECO:0000256" key="4">
    <source>
        <dbReference type="ARBA" id="ARBA00022670"/>
    </source>
</evidence>
<dbReference type="STRING" id="133412.A0A1R1XSR0"/>
<feature type="region of interest" description="Disordered" evidence="8">
    <location>
        <begin position="785"/>
        <end position="806"/>
    </location>
</feature>
<comment type="similarity">
    <text evidence="2">Belongs to the peptidase C19 family.</text>
</comment>
<dbReference type="InterPro" id="IPR018200">
    <property type="entry name" value="USP_CS"/>
</dbReference>
<dbReference type="CDD" id="cd02674">
    <property type="entry name" value="Peptidase_C19R"/>
    <property type="match status" value="1"/>
</dbReference>
<protein>
    <recommendedName>
        <fullName evidence="3">ubiquitinyl hydrolase 1</fullName>
        <ecNumber evidence="3">3.4.19.12</ecNumber>
    </recommendedName>
</protein>
<dbReference type="PROSITE" id="PS00972">
    <property type="entry name" value="USP_1"/>
    <property type="match status" value="1"/>
</dbReference>
<keyword evidence="5" id="KW-0833">Ubl conjugation pathway</keyword>
<name>A0A1R1XSR0_9FUNG</name>
<dbReference type="InterPro" id="IPR028889">
    <property type="entry name" value="USP"/>
</dbReference>
<feature type="compositionally biased region" description="Polar residues" evidence="8">
    <location>
        <begin position="787"/>
        <end position="800"/>
    </location>
</feature>
<dbReference type="InterPro" id="IPR038765">
    <property type="entry name" value="Papain-like_cys_pep_sf"/>
</dbReference>
<dbReference type="OrthoDB" id="292964at2759"/>
<dbReference type="GO" id="GO:0004843">
    <property type="term" value="F:cysteine-type deubiquitinase activity"/>
    <property type="evidence" value="ECO:0007669"/>
    <property type="project" value="UniProtKB-EC"/>
</dbReference>
<reference evidence="10 11" key="1">
    <citation type="submission" date="2017-01" db="EMBL/GenBank/DDBJ databases">
        <authorList>
            <person name="Mah S.A."/>
            <person name="Swanson W.J."/>
            <person name="Moy G.W."/>
            <person name="Vacquier V.D."/>
        </authorList>
    </citation>
    <scope>NUCLEOTIDE SEQUENCE [LARGE SCALE GENOMIC DNA]</scope>
    <source>
        <strain evidence="10 11">GSMNP</strain>
    </source>
</reference>
<dbReference type="InterPro" id="IPR001394">
    <property type="entry name" value="Peptidase_C19_UCH"/>
</dbReference>
<dbReference type="EMBL" id="LSSN01001985">
    <property type="protein sequence ID" value="OMJ17634.1"/>
    <property type="molecule type" value="Genomic_DNA"/>
</dbReference>
<sequence>MKKFKDVIETGSKSIENIGLIDHTSWEILIEKFGLEGPIFMTKLTVDNSIYIPLLNLKEVTISAPNDSMISILEADIHQNALKIDFSNLFYDLETLSSRSADSIPPSYIDVTLENVLNLFNSFDGQYAYHSCDNHTDPTTEISDNNIFFPSQGQSSQIDNFRQDEYNSIYRDSFFTEKNSSLADELYSKLEVISNNASFDSQYQKLNSSNSNKSDLSFSGGYECIVNNVELDPEQDLMGSDNDADIWSSLAGNLILNSDTETEIENNYESTNVNSLKSSGNNSFSGSYSKSNTINELSPSPLHTPLHDVIPSVGVCGLVNLGNTCFMNSSFQCLSNTWQLTEYFLSETFTQEINKENNLGTRGSLATAYGYLLSELWKGSSRSYAPRDIKRIVGRFAQQFAGYQQQDAPEFLSFFLDGLHEDLNRIYDKPYIEIPDSNNRPDSVVADEQWEIYKKRNDSVIVDLFQGQLKSALTCPMNLTVHKNSSIIDVKKVISQVTSSNFEEILICEVYMGRIYRILDDSEPISELDQDENFCAYILPFSVSKSIPQDKVAVKFLFSESKSKPENVPISMINRHNTPKLLGLPIVKTLTQDPSFKTLDGSEGIIIKLGTIYIELAKSISQFVNPETAQLFSNLVEFIESLLSTSNQVDDSSNDFDYANSELNNIFSLISKTITIRIKKSEKFKNPGPSFLNAGVGRKLGDIGHSYSSPAIMNSQQAKDGYSKANNKPTQKTMFRIFEKPINILNTELVHGRKIEDIVAPNTDPETMNNSNSEVQGKAESIEIDETASSIDSTDTNRSNEPPELPGLINISTQDSEEAVTSLKSTYINNLSIINKLVSINNGDILLFEWCEEEFSELINVTQKLRNDSEDSSINFETSLNDFFEWIYFPKFEASLDPSDNASNESINVESKNILNTGKLIYKLPLVPLVSVLDLEKWKCIINYRDTTNSLYSQPDKSKPVTLYDCFNEFVTEEQLGEQDSWYCSECKEFRQATKKLDLWRLPEILVIHLKRFDHSRQWSNKINTLVDFPLEGLDLSEFFLAQKSENTDGGDGTRLNPPIYDLYATSNHFGGLGGGHYTAFARHPVNNNWYDYNDSSVTLINDPSSEVVSSSAYVLFYRLRTKSFSNNDNPSDSNSLSLWSVSNDSFKVDAPYCWPSDSMIKFNTPATNKIAKLIIESKDKIISNKQESLTQQQSLSINNQISLNNLSSSNFDNTSIFNTDINDRSGEISPEFSKNSFRSKSELLGWVKGTGDPDSFEIFGKDTNFIANTQTVKPRCLDPEFKLTNSSPLNENPCVGIYQNSQVHAENLKSNDHSPQNVEREEYVKSIMDTLEQAIPIKRTESSISVDIELQSSYLKQNIHSPISPLFDVGSRNMSSVSKSAGDDYNPLFSYPGSSSLPRTRTHLDSKILSRSVSRTQSSLYLEAATFILTSENSKSKIADRETGENK</sequence>
<evidence type="ECO:0000259" key="9">
    <source>
        <dbReference type="PROSITE" id="PS50235"/>
    </source>
</evidence>
<keyword evidence="4" id="KW-0645">Protease</keyword>
<dbReference type="SUPFAM" id="SSF54001">
    <property type="entry name" value="Cysteine proteinases"/>
    <property type="match status" value="1"/>
</dbReference>
<dbReference type="PANTHER" id="PTHR21646">
    <property type="entry name" value="UBIQUITIN CARBOXYL-TERMINAL HYDROLASE"/>
    <property type="match status" value="1"/>
</dbReference>
<dbReference type="PANTHER" id="PTHR21646:SF24">
    <property type="entry name" value="UBIQUITIN CARBOXYL-TERMINAL HYDROLASE"/>
    <property type="match status" value="1"/>
</dbReference>
<organism evidence="10 11">
    <name type="scientific">Smittium culicis</name>
    <dbReference type="NCBI Taxonomy" id="133412"/>
    <lineage>
        <taxon>Eukaryota</taxon>
        <taxon>Fungi</taxon>
        <taxon>Fungi incertae sedis</taxon>
        <taxon>Zoopagomycota</taxon>
        <taxon>Kickxellomycotina</taxon>
        <taxon>Harpellomycetes</taxon>
        <taxon>Harpellales</taxon>
        <taxon>Legeriomycetaceae</taxon>
        <taxon>Smittium</taxon>
    </lineage>
</organism>